<dbReference type="OrthoDB" id="2690153at2759"/>
<dbReference type="InterPro" id="IPR038220">
    <property type="entry name" value="PHOX_C_sf"/>
</dbReference>
<reference evidence="6" key="2">
    <citation type="submission" date="2021-10" db="EMBL/GenBank/DDBJ databases">
        <title>Phylogenomics reveals ancestral predisposition of the termite-cultivated fungus Termitomyces towards a domesticated lifestyle.</title>
        <authorList>
            <person name="Auxier B."/>
            <person name="Grum-Grzhimaylo A."/>
            <person name="Cardenas M.E."/>
            <person name="Lodge J.D."/>
            <person name="Laessoe T."/>
            <person name="Pedersen O."/>
            <person name="Smith M.E."/>
            <person name="Kuyper T.W."/>
            <person name="Franco-Molano E.A."/>
            <person name="Baroni T.J."/>
            <person name="Aanen D.K."/>
        </authorList>
    </citation>
    <scope>NUCLEOTIDE SEQUENCE</scope>
    <source>
        <strain evidence="6">D49</strain>
    </source>
</reference>
<dbReference type="Gene3D" id="3.40.30.20">
    <property type="match status" value="1"/>
</dbReference>
<keyword evidence="4" id="KW-0560">Oxidoreductase</keyword>
<evidence type="ECO:0000313" key="6">
    <source>
        <dbReference type="EMBL" id="KAG5653406.1"/>
    </source>
</evidence>
<dbReference type="SUPFAM" id="SSF51905">
    <property type="entry name" value="FAD/NAD(P)-binding domain"/>
    <property type="match status" value="1"/>
</dbReference>
<dbReference type="Gene3D" id="3.50.50.60">
    <property type="entry name" value="FAD/NAD(P)-binding domain"/>
    <property type="match status" value="2"/>
</dbReference>
<evidence type="ECO:0000256" key="4">
    <source>
        <dbReference type="ARBA" id="ARBA00023002"/>
    </source>
</evidence>
<reference evidence="6" key="1">
    <citation type="submission" date="2021-02" db="EMBL/GenBank/DDBJ databases">
        <authorList>
            <person name="Nieuwenhuis M."/>
            <person name="Van De Peppel L.J.J."/>
        </authorList>
    </citation>
    <scope>NUCLEOTIDE SEQUENCE</scope>
    <source>
        <strain evidence="6">D49</strain>
    </source>
</reference>
<dbReference type="Proteomes" id="UP000717328">
    <property type="component" value="Unassembled WGS sequence"/>
</dbReference>
<dbReference type="EMBL" id="JABCKI010000055">
    <property type="protein sequence ID" value="KAG5653406.1"/>
    <property type="molecule type" value="Genomic_DNA"/>
</dbReference>
<dbReference type="PANTHER" id="PTHR43004">
    <property type="entry name" value="TRK SYSTEM POTASSIUM UPTAKE PROTEIN"/>
    <property type="match status" value="1"/>
</dbReference>
<gene>
    <name evidence="6" type="ORF">H0H81_000693</name>
</gene>
<keyword evidence="3" id="KW-0274">FAD</keyword>
<feature type="domain" description="FAD-binding" evidence="5">
    <location>
        <begin position="25"/>
        <end position="130"/>
    </location>
</feature>
<evidence type="ECO:0000313" key="7">
    <source>
        <dbReference type="Proteomes" id="UP000717328"/>
    </source>
</evidence>
<proteinExistence type="predicted"/>
<dbReference type="Pfam" id="PF01494">
    <property type="entry name" value="FAD_binding_3"/>
    <property type="match status" value="2"/>
</dbReference>
<comment type="caution">
    <text evidence="6">The sequence shown here is derived from an EMBL/GenBank/DDBJ whole genome shotgun (WGS) entry which is preliminary data.</text>
</comment>
<keyword evidence="7" id="KW-1185">Reference proteome</keyword>
<dbReference type="InterPro" id="IPR002938">
    <property type="entry name" value="FAD-bd"/>
</dbReference>
<evidence type="ECO:0000256" key="1">
    <source>
        <dbReference type="ARBA" id="ARBA00001974"/>
    </source>
</evidence>
<name>A0A9P7GNP8_9AGAR</name>
<feature type="domain" description="FAD-binding" evidence="5">
    <location>
        <begin position="200"/>
        <end position="250"/>
    </location>
</feature>
<accession>A0A9P7GNP8</accession>
<keyword evidence="2" id="KW-0285">Flavoprotein</keyword>
<comment type="cofactor">
    <cofactor evidence="1">
        <name>FAD</name>
        <dbReference type="ChEBI" id="CHEBI:57692"/>
    </cofactor>
</comment>
<dbReference type="PANTHER" id="PTHR43004:SF19">
    <property type="entry name" value="BINDING MONOOXYGENASE, PUTATIVE (JCVI)-RELATED"/>
    <property type="match status" value="1"/>
</dbReference>
<evidence type="ECO:0000256" key="2">
    <source>
        <dbReference type="ARBA" id="ARBA00022630"/>
    </source>
</evidence>
<sequence length="460" mass="51164">MSLCALRSKYFLNGFINWQSSFLKPNIALLGQGKVENILREALRELSCLVETGTELVGFEQSEHGVQVRLSKRGADGSDVEGTPEYTTYDWMIGADGARGVVRKLSGFSFLGETRTIENHVVGDIFVEGLSPKNMLAQRISLRPTETPHLFSFIIAGPEISHSRLSMDEGVIRRCFAENIGPQTELKFKDIPWVNYYVFTGGQGMNSGVQDAYNLGWKLALVQRKLAPSSLLQTYSEERIPVIREMLQRTTKILRQRFTEKTNEAWSRSDRLLQLGINYRWSSLVLDERKKAEDAEFADFDFGGSQEDDLIEPIDAYGCADGVLRAGDRAPDASGLIDLSDPLRTPKRHLFSIFGPSYHTVLIFEPAHPLCPAILRMQKKYPENTIRTVVMVVHGQTLPTYCHGANAAFEDHGGHARSGYGISGAWGIIVVRPDGVLGAIVSGAEGLQRYFDGVFGRRGN</sequence>
<dbReference type="GO" id="GO:0016709">
    <property type="term" value="F:oxidoreductase activity, acting on paired donors, with incorporation or reduction of molecular oxygen, NAD(P)H as one donor, and incorporation of one atom of oxygen"/>
    <property type="evidence" value="ECO:0007669"/>
    <property type="project" value="UniProtKB-ARBA"/>
</dbReference>
<dbReference type="AlphaFoldDB" id="A0A9P7GNP8"/>
<evidence type="ECO:0000259" key="5">
    <source>
        <dbReference type="Pfam" id="PF01494"/>
    </source>
</evidence>
<dbReference type="InterPro" id="IPR036188">
    <property type="entry name" value="FAD/NAD-bd_sf"/>
</dbReference>
<evidence type="ECO:0000256" key="3">
    <source>
        <dbReference type="ARBA" id="ARBA00022827"/>
    </source>
</evidence>
<dbReference type="Gene3D" id="3.30.70.2450">
    <property type="match status" value="1"/>
</dbReference>
<protein>
    <recommendedName>
        <fullName evidence="5">FAD-binding domain-containing protein</fullName>
    </recommendedName>
</protein>
<organism evidence="6 7">
    <name type="scientific">Sphagnurus paluster</name>
    <dbReference type="NCBI Taxonomy" id="117069"/>
    <lineage>
        <taxon>Eukaryota</taxon>
        <taxon>Fungi</taxon>
        <taxon>Dikarya</taxon>
        <taxon>Basidiomycota</taxon>
        <taxon>Agaricomycotina</taxon>
        <taxon>Agaricomycetes</taxon>
        <taxon>Agaricomycetidae</taxon>
        <taxon>Agaricales</taxon>
        <taxon>Tricholomatineae</taxon>
        <taxon>Lyophyllaceae</taxon>
        <taxon>Sphagnurus</taxon>
    </lineage>
</organism>
<dbReference type="InterPro" id="IPR050641">
    <property type="entry name" value="RIFMO-like"/>
</dbReference>
<dbReference type="GO" id="GO:0071949">
    <property type="term" value="F:FAD binding"/>
    <property type="evidence" value="ECO:0007669"/>
    <property type="project" value="InterPro"/>
</dbReference>